<dbReference type="SUPFAM" id="SSF48576">
    <property type="entry name" value="Terpenoid synthases"/>
    <property type="match status" value="1"/>
</dbReference>
<dbReference type="NCBIfam" id="NF045485">
    <property type="entry name" value="FPPsyn"/>
    <property type="match status" value="1"/>
</dbReference>
<keyword evidence="3 7" id="KW-0808">Transferase</keyword>
<reference evidence="8 9" key="1">
    <citation type="submission" date="2016-12" db="EMBL/GenBank/DDBJ databases">
        <title>Thioflexothrix psekupsii D3 genome sequencing and assembly.</title>
        <authorList>
            <person name="Fomenkov A."/>
            <person name="Vincze T."/>
            <person name="Grabovich M."/>
            <person name="Anton B.P."/>
            <person name="Dubinina G."/>
            <person name="Orlova M."/>
            <person name="Belousova E."/>
            <person name="Roberts R.J."/>
        </authorList>
    </citation>
    <scope>NUCLEOTIDE SEQUENCE [LARGE SCALE GENOMIC DNA]</scope>
    <source>
        <strain evidence="8">D3</strain>
    </source>
</reference>
<dbReference type="RefSeq" id="WP_086487283.1">
    <property type="nucleotide sequence ID" value="NZ_MSLT01000006.1"/>
</dbReference>
<comment type="caution">
    <text evidence="8">The sequence shown here is derived from an EMBL/GenBank/DDBJ whole genome shotgun (WGS) entry which is preliminary data.</text>
</comment>
<evidence type="ECO:0000256" key="2">
    <source>
        <dbReference type="ARBA" id="ARBA00006706"/>
    </source>
</evidence>
<dbReference type="GO" id="GO:0046872">
    <property type="term" value="F:metal ion binding"/>
    <property type="evidence" value="ECO:0007669"/>
    <property type="project" value="UniProtKB-KW"/>
</dbReference>
<dbReference type="PROSITE" id="PS00723">
    <property type="entry name" value="POLYPRENYL_SYNTHASE_1"/>
    <property type="match status" value="1"/>
</dbReference>
<dbReference type="NCBIfam" id="NF007877">
    <property type="entry name" value="PRK10581.1"/>
    <property type="match status" value="1"/>
</dbReference>
<dbReference type="InterPro" id="IPR008949">
    <property type="entry name" value="Isoprenoid_synthase_dom_sf"/>
</dbReference>
<dbReference type="GO" id="GO:0016114">
    <property type="term" value="P:terpenoid biosynthetic process"/>
    <property type="evidence" value="ECO:0007669"/>
    <property type="project" value="UniProtKB-ARBA"/>
</dbReference>
<dbReference type="GO" id="GO:0008654">
    <property type="term" value="P:phospholipid biosynthetic process"/>
    <property type="evidence" value="ECO:0007669"/>
    <property type="project" value="UniProtKB-ARBA"/>
</dbReference>
<evidence type="ECO:0000256" key="7">
    <source>
        <dbReference type="RuleBase" id="RU004466"/>
    </source>
</evidence>
<dbReference type="PANTHER" id="PTHR43281:SF1">
    <property type="entry name" value="FARNESYL DIPHOSPHATE SYNTHASE"/>
    <property type="match status" value="1"/>
</dbReference>
<keyword evidence="9" id="KW-1185">Reference proteome</keyword>
<keyword evidence="5" id="KW-0460">Magnesium</keyword>
<comment type="similarity">
    <text evidence="2 7">Belongs to the FPP/GGPP synthase family.</text>
</comment>
<dbReference type="Pfam" id="PF00348">
    <property type="entry name" value="polyprenyl_synt"/>
    <property type="match status" value="1"/>
</dbReference>
<dbReference type="GO" id="GO:0005737">
    <property type="term" value="C:cytoplasm"/>
    <property type="evidence" value="ECO:0007669"/>
    <property type="project" value="UniProtKB-ARBA"/>
</dbReference>
<dbReference type="InterPro" id="IPR053378">
    <property type="entry name" value="Prenyl_diphosphate_synthase"/>
</dbReference>
<sequence length="298" mass="32757">MSLKELMRFYQQRAHCALDRHLPSEQTQPDRLHQAMRYSVLNGGKRIRPLLVYLTGQAFDIKPEILDIPAVAVELIHAYSLIHDDLPAMDDDDLRRGKPTCHKAFDEATAILAGDALQTLAFYVLSAPTSDLSSIDLSARLRMIAILAQASGSRGMVGGQAIDMAATGQVLNLAELENMHIHKTGALIRASVQLGALTVPEMSESALAALDYYAKCIGLAFQIQDDILDVSVSTEILGKMQGADQANHKPTYPSIVGLEESRLMAEQLVKNALASLSEFDQRADPLRWIAKYIIERGY</sequence>
<dbReference type="Gene3D" id="1.10.600.10">
    <property type="entry name" value="Farnesyl Diphosphate Synthase"/>
    <property type="match status" value="1"/>
</dbReference>
<keyword evidence="4" id="KW-0479">Metal-binding</keyword>
<dbReference type="PANTHER" id="PTHR43281">
    <property type="entry name" value="FARNESYL DIPHOSPHATE SYNTHASE"/>
    <property type="match status" value="1"/>
</dbReference>
<evidence type="ECO:0000256" key="6">
    <source>
        <dbReference type="ARBA" id="ARBA00023229"/>
    </source>
</evidence>
<accession>A0A251XBH6</accession>
<dbReference type="AlphaFoldDB" id="A0A251XBH6"/>
<keyword evidence="6" id="KW-0414">Isoprene biosynthesis</keyword>
<comment type="cofactor">
    <cofactor evidence="1">
        <name>Mg(2+)</name>
        <dbReference type="ChEBI" id="CHEBI:18420"/>
    </cofactor>
</comment>
<dbReference type="SFLD" id="SFLDS00005">
    <property type="entry name" value="Isoprenoid_Synthase_Type_I"/>
    <property type="match status" value="1"/>
</dbReference>
<evidence type="ECO:0000313" key="8">
    <source>
        <dbReference type="EMBL" id="OUD15684.1"/>
    </source>
</evidence>
<name>A0A251XBH6_9GAMM</name>
<dbReference type="CDD" id="cd00685">
    <property type="entry name" value="Trans_IPPS_HT"/>
    <property type="match status" value="1"/>
</dbReference>
<dbReference type="PROSITE" id="PS00444">
    <property type="entry name" value="POLYPRENYL_SYNTHASE_2"/>
    <property type="match status" value="1"/>
</dbReference>
<dbReference type="FunFam" id="1.10.600.10:FF:000001">
    <property type="entry name" value="Geranylgeranyl diphosphate synthase"/>
    <property type="match status" value="1"/>
</dbReference>
<dbReference type="EMBL" id="MSLT01000006">
    <property type="protein sequence ID" value="OUD15684.1"/>
    <property type="molecule type" value="Genomic_DNA"/>
</dbReference>
<proteinExistence type="inferred from homology"/>
<evidence type="ECO:0000256" key="1">
    <source>
        <dbReference type="ARBA" id="ARBA00001946"/>
    </source>
</evidence>
<dbReference type="InterPro" id="IPR000092">
    <property type="entry name" value="Polyprenyl_synt"/>
</dbReference>
<dbReference type="GO" id="GO:0004659">
    <property type="term" value="F:prenyltransferase activity"/>
    <property type="evidence" value="ECO:0007669"/>
    <property type="project" value="InterPro"/>
</dbReference>
<dbReference type="InterPro" id="IPR033749">
    <property type="entry name" value="Polyprenyl_synt_CS"/>
</dbReference>
<organism evidence="8 9">
    <name type="scientific">Thioflexithrix psekupsensis</name>
    <dbReference type="NCBI Taxonomy" id="1570016"/>
    <lineage>
        <taxon>Bacteria</taxon>
        <taxon>Pseudomonadati</taxon>
        <taxon>Pseudomonadota</taxon>
        <taxon>Gammaproteobacteria</taxon>
        <taxon>Thiotrichales</taxon>
        <taxon>Thioflexithrix</taxon>
    </lineage>
</organism>
<protein>
    <submittedName>
        <fullName evidence="8">(2E,6E)-farnesyl diphosphate synthase</fullName>
    </submittedName>
</protein>
<gene>
    <name evidence="8" type="ORF">TPSD3_03990</name>
</gene>
<dbReference type="SFLD" id="SFLDG01017">
    <property type="entry name" value="Polyprenyl_Transferase_Like"/>
    <property type="match status" value="1"/>
</dbReference>
<dbReference type="OrthoDB" id="9805316at2"/>
<evidence type="ECO:0000256" key="5">
    <source>
        <dbReference type="ARBA" id="ARBA00022842"/>
    </source>
</evidence>
<evidence type="ECO:0000256" key="3">
    <source>
        <dbReference type="ARBA" id="ARBA00022679"/>
    </source>
</evidence>
<evidence type="ECO:0000256" key="4">
    <source>
        <dbReference type="ARBA" id="ARBA00022723"/>
    </source>
</evidence>
<evidence type="ECO:0000313" key="9">
    <source>
        <dbReference type="Proteomes" id="UP000194798"/>
    </source>
</evidence>
<dbReference type="Proteomes" id="UP000194798">
    <property type="component" value="Unassembled WGS sequence"/>
</dbReference>